<sequence>MTRNGKVSAAIGLCCAVLGVVLTGCDEAPEESPQPPASGSTTAAANPANDNSSFAGTKKIQVNGKSVNVSCSGSRTEGKPVVILLHGGGDALDKMADLQKTLSEKDAVCSYDRLGAGASDQPDGPQSFEDTGKVLTGVIDQVAGNAPVVLAGHSLGGLIAGRYAPEHQDKVKGLVLMDATSPTQSADLKKDVPESATGMAAELRDQTLAVFRGDSPEKLVTPDGPVGSAGNIPVEVIQHGKQYLAAVPDYGPALEQSWAEGQRKWLALSSHSTLSTATNSEHYIYLEQPDIAVQAIERVALQVADANK</sequence>
<dbReference type="AlphaFoldDB" id="A0A9W6R5C7"/>
<dbReference type="GO" id="GO:0004177">
    <property type="term" value="F:aminopeptidase activity"/>
    <property type="evidence" value="ECO:0007669"/>
    <property type="project" value="UniProtKB-EC"/>
</dbReference>
<proteinExistence type="inferred from homology"/>
<dbReference type="PRINTS" id="PR00793">
    <property type="entry name" value="PROAMNOPTASE"/>
</dbReference>
<gene>
    <name evidence="5" type="ORF">Atai01_58900</name>
</gene>
<organism evidence="5 6">
    <name type="scientific">Amycolatopsis taiwanensis</name>
    <dbReference type="NCBI Taxonomy" id="342230"/>
    <lineage>
        <taxon>Bacteria</taxon>
        <taxon>Bacillati</taxon>
        <taxon>Actinomycetota</taxon>
        <taxon>Actinomycetes</taxon>
        <taxon>Pseudonocardiales</taxon>
        <taxon>Pseudonocardiaceae</taxon>
        <taxon>Amycolatopsis</taxon>
    </lineage>
</organism>
<dbReference type="EMBL" id="BSTI01000015">
    <property type="protein sequence ID" value="GLY69271.1"/>
    <property type="molecule type" value="Genomic_DNA"/>
</dbReference>
<evidence type="ECO:0000259" key="4">
    <source>
        <dbReference type="Pfam" id="PF00561"/>
    </source>
</evidence>
<dbReference type="PANTHER" id="PTHR43798:SF33">
    <property type="entry name" value="HYDROLASE, PUTATIVE (AFU_ORTHOLOGUE AFUA_2G14860)-RELATED"/>
    <property type="match status" value="1"/>
</dbReference>
<reference evidence="5" key="1">
    <citation type="submission" date="2023-03" db="EMBL/GenBank/DDBJ databases">
        <title>Amycolatopsis taiwanensis NBRC 103393.</title>
        <authorList>
            <person name="Ichikawa N."/>
            <person name="Sato H."/>
            <person name="Tonouchi N."/>
        </authorList>
    </citation>
    <scope>NUCLEOTIDE SEQUENCE</scope>
    <source>
        <strain evidence="5">NBRC 103393</strain>
    </source>
</reference>
<dbReference type="PANTHER" id="PTHR43798">
    <property type="entry name" value="MONOACYLGLYCEROL LIPASE"/>
    <property type="match status" value="1"/>
</dbReference>
<dbReference type="Gene3D" id="3.40.50.1820">
    <property type="entry name" value="alpha/beta hydrolase"/>
    <property type="match status" value="1"/>
</dbReference>
<protein>
    <submittedName>
        <fullName evidence="5">Alpha/beta hydrolase</fullName>
    </submittedName>
</protein>
<feature type="region of interest" description="Disordered" evidence="3">
    <location>
        <begin position="27"/>
        <end position="57"/>
    </location>
</feature>
<dbReference type="RefSeq" id="WP_285488896.1">
    <property type="nucleotide sequence ID" value="NZ_BSTI01000015.1"/>
</dbReference>
<evidence type="ECO:0000256" key="2">
    <source>
        <dbReference type="ARBA" id="ARBA00022801"/>
    </source>
</evidence>
<evidence type="ECO:0000256" key="1">
    <source>
        <dbReference type="ARBA" id="ARBA00010088"/>
    </source>
</evidence>
<dbReference type="SUPFAM" id="SSF53474">
    <property type="entry name" value="alpha/beta-Hydrolases"/>
    <property type="match status" value="1"/>
</dbReference>
<evidence type="ECO:0000313" key="5">
    <source>
        <dbReference type="EMBL" id="GLY69271.1"/>
    </source>
</evidence>
<dbReference type="Pfam" id="PF00561">
    <property type="entry name" value="Abhydrolase_1"/>
    <property type="match status" value="1"/>
</dbReference>
<evidence type="ECO:0000256" key="3">
    <source>
        <dbReference type="SAM" id="MobiDB-lite"/>
    </source>
</evidence>
<keyword evidence="6" id="KW-1185">Reference proteome</keyword>
<feature type="compositionally biased region" description="Polar residues" evidence="3">
    <location>
        <begin position="39"/>
        <end position="55"/>
    </location>
</feature>
<keyword evidence="2 5" id="KW-0378">Hydrolase</keyword>
<dbReference type="PROSITE" id="PS51257">
    <property type="entry name" value="PROKAR_LIPOPROTEIN"/>
    <property type="match status" value="1"/>
</dbReference>
<accession>A0A9W6R5C7</accession>
<dbReference type="InterPro" id="IPR002410">
    <property type="entry name" value="Peptidase_S33"/>
</dbReference>
<evidence type="ECO:0000313" key="6">
    <source>
        <dbReference type="Proteomes" id="UP001165136"/>
    </source>
</evidence>
<comment type="similarity">
    <text evidence="1">Belongs to the peptidase S33 family.</text>
</comment>
<dbReference type="InterPro" id="IPR029058">
    <property type="entry name" value="AB_hydrolase_fold"/>
</dbReference>
<feature type="domain" description="AB hydrolase-1" evidence="4">
    <location>
        <begin position="80"/>
        <end position="229"/>
    </location>
</feature>
<dbReference type="GO" id="GO:0016020">
    <property type="term" value="C:membrane"/>
    <property type="evidence" value="ECO:0007669"/>
    <property type="project" value="TreeGrafter"/>
</dbReference>
<dbReference type="InterPro" id="IPR000073">
    <property type="entry name" value="AB_hydrolase_1"/>
</dbReference>
<dbReference type="Proteomes" id="UP001165136">
    <property type="component" value="Unassembled WGS sequence"/>
</dbReference>
<dbReference type="InterPro" id="IPR050266">
    <property type="entry name" value="AB_hydrolase_sf"/>
</dbReference>
<dbReference type="GO" id="GO:0006508">
    <property type="term" value="P:proteolysis"/>
    <property type="evidence" value="ECO:0007669"/>
    <property type="project" value="InterPro"/>
</dbReference>
<name>A0A9W6R5C7_9PSEU</name>
<comment type="caution">
    <text evidence="5">The sequence shown here is derived from an EMBL/GenBank/DDBJ whole genome shotgun (WGS) entry which is preliminary data.</text>
</comment>